<organism evidence="2 3">
    <name type="scientific">Phytomonospora endophytica</name>
    <dbReference type="NCBI Taxonomy" id="714109"/>
    <lineage>
        <taxon>Bacteria</taxon>
        <taxon>Bacillati</taxon>
        <taxon>Actinomycetota</taxon>
        <taxon>Actinomycetes</taxon>
        <taxon>Micromonosporales</taxon>
        <taxon>Micromonosporaceae</taxon>
        <taxon>Phytomonospora</taxon>
    </lineage>
</organism>
<keyword evidence="1" id="KW-0732">Signal</keyword>
<name>A0A841FAD2_9ACTN</name>
<keyword evidence="3" id="KW-1185">Reference proteome</keyword>
<reference evidence="2 3" key="1">
    <citation type="submission" date="2020-08" db="EMBL/GenBank/DDBJ databases">
        <title>Genomic Encyclopedia of Type Strains, Phase IV (KMG-IV): sequencing the most valuable type-strain genomes for metagenomic binning, comparative biology and taxonomic classification.</title>
        <authorList>
            <person name="Goeker M."/>
        </authorList>
    </citation>
    <scope>NUCLEOTIDE SEQUENCE [LARGE SCALE GENOMIC DNA]</scope>
    <source>
        <strain evidence="2 3">YIM 65646</strain>
    </source>
</reference>
<gene>
    <name evidence="2" type="ORF">HNR73_000087</name>
</gene>
<evidence type="ECO:0000313" key="2">
    <source>
        <dbReference type="EMBL" id="MBB6032245.1"/>
    </source>
</evidence>
<evidence type="ECO:0000256" key="1">
    <source>
        <dbReference type="SAM" id="SignalP"/>
    </source>
</evidence>
<accession>A0A841FAD2</accession>
<feature type="chain" id="PRO_5032837829" description="Ricin B lectin domain-containing protein" evidence="1">
    <location>
        <begin position="27"/>
        <end position="151"/>
    </location>
</feature>
<protein>
    <recommendedName>
        <fullName evidence="4">Ricin B lectin domain-containing protein</fullName>
    </recommendedName>
</protein>
<dbReference type="Proteomes" id="UP000548476">
    <property type="component" value="Unassembled WGS sequence"/>
</dbReference>
<dbReference type="EMBL" id="JACHGT010000001">
    <property type="protein sequence ID" value="MBB6032245.1"/>
    <property type="molecule type" value="Genomic_DNA"/>
</dbReference>
<dbReference type="AlphaFoldDB" id="A0A841FAD2"/>
<sequence>MVRHHRTILAATATLALLTIAAPAHAGAEAPPTDQCNGQIRQTWDVKAEDGTAYGHLRIRDDGREKALCAEISAYNDVESDWLYVAIESCSESTPGDTCTRTDFRSGKGTHGWAETTRLPVSTCVRAWGAMVLTDATFTYAESEPAASTCA</sequence>
<comment type="caution">
    <text evidence="2">The sequence shown here is derived from an EMBL/GenBank/DDBJ whole genome shotgun (WGS) entry which is preliminary data.</text>
</comment>
<evidence type="ECO:0008006" key="4">
    <source>
        <dbReference type="Google" id="ProtNLM"/>
    </source>
</evidence>
<feature type="signal peptide" evidence="1">
    <location>
        <begin position="1"/>
        <end position="26"/>
    </location>
</feature>
<proteinExistence type="predicted"/>
<evidence type="ECO:0000313" key="3">
    <source>
        <dbReference type="Proteomes" id="UP000548476"/>
    </source>
</evidence>
<dbReference type="RefSeq" id="WP_184785173.1">
    <property type="nucleotide sequence ID" value="NZ_BONT01000062.1"/>
</dbReference>